<name>A0ABV6K487_9LACO</name>
<reference evidence="2 3" key="1">
    <citation type="submission" date="2024-09" db="EMBL/GenBank/DDBJ databases">
        <authorList>
            <person name="Sun Q."/>
            <person name="Mori K."/>
        </authorList>
    </citation>
    <scope>NUCLEOTIDE SEQUENCE [LARGE SCALE GENOMIC DNA]</scope>
    <source>
        <strain evidence="2 3">TBRC 4575</strain>
    </source>
</reference>
<protein>
    <submittedName>
        <fullName evidence="2">Transcriptional regulator GutM</fullName>
    </submittedName>
</protein>
<dbReference type="InterPro" id="IPR009693">
    <property type="entry name" value="Glucitol_operon_activator"/>
</dbReference>
<dbReference type="Proteomes" id="UP001589855">
    <property type="component" value="Unassembled WGS sequence"/>
</dbReference>
<dbReference type="EMBL" id="JBHLUK010000069">
    <property type="protein sequence ID" value="MFC0424271.1"/>
    <property type="molecule type" value="Genomic_DNA"/>
</dbReference>
<keyword evidence="1" id="KW-0812">Transmembrane</keyword>
<keyword evidence="3" id="KW-1185">Reference proteome</keyword>
<evidence type="ECO:0000256" key="1">
    <source>
        <dbReference type="SAM" id="Phobius"/>
    </source>
</evidence>
<evidence type="ECO:0000313" key="2">
    <source>
        <dbReference type="EMBL" id="MFC0424271.1"/>
    </source>
</evidence>
<organism evidence="2 3">
    <name type="scientific">Lactiplantibacillus plajomi</name>
    <dbReference type="NCBI Taxonomy" id="1457217"/>
    <lineage>
        <taxon>Bacteria</taxon>
        <taxon>Bacillati</taxon>
        <taxon>Bacillota</taxon>
        <taxon>Bacilli</taxon>
        <taxon>Lactobacillales</taxon>
        <taxon>Lactobacillaceae</taxon>
        <taxon>Lactiplantibacillus</taxon>
    </lineage>
</organism>
<dbReference type="Pfam" id="PF06923">
    <property type="entry name" value="GutM"/>
    <property type="match status" value="1"/>
</dbReference>
<dbReference type="PIRSF" id="PIRSF011474">
    <property type="entry name" value="Glucitol_operon_activator"/>
    <property type="match status" value="1"/>
</dbReference>
<comment type="caution">
    <text evidence="2">The sequence shown here is derived from an EMBL/GenBank/DDBJ whole genome shotgun (WGS) entry which is preliminary data.</text>
</comment>
<sequence>MSLTLYLGIGLAGAFLLQGLFGFIQIKNFTINYRTMREHGRVLIGKNPKRLQAGSLLLLAIDLDGNISKARMMKGVTVFAHFKSLPALVGKNIGMVACDHQEMQYFDKLTQGCILNAYRNFVNFKTGQLAYDDLDTSVNIFAMPLFEKGKQAFRNLTQLIQHQVNKLRRNEL</sequence>
<dbReference type="RefSeq" id="WP_137645145.1">
    <property type="nucleotide sequence ID" value="NZ_BAABRM010000013.1"/>
</dbReference>
<keyword evidence="1" id="KW-0472">Membrane</keyword>
<gene>
    <name evidence="2" type="ORF">ACFFGS_09095</name>
</gene>
<keyword evidence="1" id="KW-1133">Transmembrane helix</keyword>
<proteinExistence type="predicted"/>
<accession>A0ABV6K487</accession>
<evidence type="ECO:0000313" key="3">
    <source>
        <dbReference type="Proteomes" id="UP001589855"/>
    </source>
</evidence>
<feature type="transmembrane region" description="Helical" evidence="1">
    <location>
        <begin position="6"/>
        <end position="26"/>
    </location>
</feature>